<proteinExistence type="predicted"/>
<reference evidence="3" key="1">
    <citation type="journal article" date="2014" name="Int. J. Syst. Evol. Microbiol.">
        <title>Complete genome sequence of Corynebacterium casei LMG S-19264T (=DSM 44701T), isolated from a smear-ripened cheese.</title>
        <authorList>
            <consortium name="US DOE Joint Genome Institute (JGI-PGF)"/>
            <person name="Walter F."/>
            <person name="Albersmeier A."/>
            <person name="Kalinowski J."/>
            <person name="Ruckert C."/>
        </authorList>
    </citation>
    <scope>NUCLEOTIDE SEQUENCE</scope>
    <source>
        <strain evidence="3">JCM 5069</strain>
    </source>
</reference>
<dbReference type="Pfam" id="PF09339">
    <property type="entry name" value="HTH_IclR"/>
    <property type="match status" value="1"/>
</dbReference>
<evidence type="ECO:0000313" key="3">
    <source>
        <dbReference type="EMBL" id="GHH85693.1"/>
    </source>
</evidence>
<keyword evidence="4" id="KW-1185">Reference proteome</keyword>
<dbReference type="InterPro" id="IPR036388">
    <property type="entry name" value="WH-like_DNA-bd_sf"/>
</dbReference>
<sequence>MDDEQTLRSFSQLLRTHRQRAGLTQQHLADLATVSVRAVRNLERGTVRAPRLETVRLLAAGLGLRAAERAVLIEAASNGPRHRAAAPARYRLDPSPLWATTGAVVGREAEIATLVELLGLPGQRLVTVVGVGGVGKTRVAAEAVSRCARAQDLPARWLTQAEPDRDVPEAGAVPPGRAAPAGATPPRPGADAFGPPHGRLVPDGPAGAFAPRGPLASVHPHVPREALAFGEDGFRAARTLGEIASDIDDRPALLALDDLEACGVGVGQAMELMLRCPRLRLLVTASAPIGVPHEQVLPLAPLPVPCASDEADPVRLARNPAVRLLASHIRRFDPAFRLGGGNAGVVAQLCRALDGLPRSLEYAGSWSLVRSLEQLLDEARLDPFHTPPPPTSLLRPRHPCQGLRRTIARLEPRVRSLLAAMARRAGAWSIGEAAARAGLDEREATSMLHTLVTLGLLRTVTESGGERRFVALRQVQHLYAALPAAVC</sequence>
<organism evidence="3 4">
    <name type="scientific">Streptomyces sulfonofaciens</name>
    <dbReference type="NCBI Taxonomy" id="68272"/>
    <lineage>
        <taxon>Bacteria</taxon>
        <taxon>Bacillati</taxon>
        <taxon>Actinomycetota</taxon>
        <taxon>Actinomycetes</taxon>
        <taxon>Kitasatosporales</taxon>
        <taxon>Streptomycetaceae</taxon>
        <taxon>Streptomyces</taxon>
    </lineage>
</organism>
<dbReference type="InterPro" id="IPR027417">
    <property type="entry name" value="P-loop_NTPase"/>
</dbReference>
<dbReference type="InterPro" id="IPR041664">
    <property type="entry name" value="AAA_16"/>
</dbReference>
<dbReference type="PANTHER" id="PTHR47691:SF3">
    <property type="entry name" value="HTH-TYPE TRANSCRIPTIONAL REGULATOR RV0890C-RELATED"/>
    <property type="match status" value="1"/>
</dbReference>
<dbReference type="PANTHER" id="PTHR47691">
    <property type="entry name" value="REGULATOR-RELATED"/>
    <property type="match status" value="1"/>
</dbReference>
<evidence type="ECO:0000313" key="4">
    <source>
        <dbReference type="Proteomes" id="UP000603708"/>
    </source>
</evidence>
<dbReference type="CDD" id="cd00093">
    <property type="entry name" value="HTH_XRE"/>
    <property type="match status" value="1"/>
</dbReference>
<dbReference type="RefSeq" id="WP_189936526.1">
    <property type="nucleotide sequence ID" value="NZ_BNCD01000019.1"/>
</dbReference>
<dbReference type="PROSITE" id="PS50943">
    <property type="entry name" value="HTH_CROC1"/>
    <property type="match status" value="1"/>
</dbReference>
<feature type="region of interest" description="Disordered" evidence="1">
    <location>
        <begin position="160"/>
        <end position="212"/>
    </location>
</feature>
<dbReference type="Pfam" id="PF01381">
    <property type="entry name" value="HTH_3"/>
    <property type="match status" value="1"/>
</dbReference>
<name>A0A919L6G5_9ACTN</name>
<protein>
    <recommendedName>
        <fullName evidence="2">HTH cro/C1-type domain-containing protein</fullName>
    </recommendedName>
</protein>
<dbReference type="SMART" id="SM00530">
    <property type="entry name" value="HTH_XRE"/>
    <property type="match status" value="1"/>
</dbReference>
<dbReference type="Pfam" id="PF13191">
    <property type="entry name" value="AAA_16"/>
    <property type="match status" value="1"/>
</dbReference>
<dbReference type="SUPFAM" id="SSF52540">
    <property type="entry name" value="P-loop containing nucleoside triphosphate hydrolases"/>
    <property type="match status" value="2"/>
</dbReference>
<dbReference type="InterPro" id="IPR010982">
    <property type="entry name" value="Lambda_DNA-bd_dom_sf"/>
</dbReference>
<dbReference type="Gene3D" id="1.10.10.10">
    <property type="entry name" value="Winged helix-like DNA-binding domain superfamily/Winged helix DNA-binding domain"/>
    <property type="match status" value="1"/>
</dbReference>
<dbReference type="SUPFAM" id="SSF47413">
    <property type="entry name" value="lambda repressor-like DNA-binding domains"/>
    <property type="match status" value="1"/>
</dbReference>
<dbReference type="Gene3D" id="3.40.50.300">
    <property type="entry name" value="P-loop containing nucleotide triphosphate hydrolases"/>
    <property type="match status" value="1"/>
</dbReference>
<evidence type="ECO:0000259" key="2">
    <source>
        <dbReference type="PROSITE" id="PS50943"/>
    </source>
</evidence>
<dbReference type="EMBL" id="BNCD01000019">
    <property type="protein sequence ID" value="GHH85693.1"/>
    <property type="molecule type" value="Genomic_DNA"/>
</dbReference>
<dbReference type="AlphaFoldDB" id="A0A919L6G5"/>
<gene>
    <name evidence="3" type="ORF">GCM10018793_54700</name>
</gene>
<dbReference type="GO" id="GO:0006355">
    <property type="term" value="P:regulation of DNA-templated transcription"/>
    <property type="evidence" value="ECO:0007669"/>
    <property type="project" value="InterPro"/>
</dbReference>
<accession>A0A919L6G5</accession>
<dbReference type="Proteomes" id="UP000603708">
    <property type="component" value="Unassembled WGS sequence"/>
</dbReference>
<dbReference type="Gene3D" id="1.10.260.40">
    <property type="entry name" value="lambda repressor-like DNA-binding domains"/>
    <property type="match status" value="1"/>
</dbReference>
<dbReference type="InterPro" id="IPR005471">
    <property type="entry name" value="Tscrpt_reg_IclR_N"/>
</dbReference>
<reference evidence="3" key="2">
    <citation type="submission" date="2020-09" db="EMBL/GenBank/DDBJ databases">
        <authorList>
            <person name="Sun Q."/>
            <person name="Ohkuma M."/>
        </authorList>
    </citation>
    <scope>NUCLEOTIDE SEQUENCE</scope>
    <source>
        <strain evidence="3">JCM 5069</strain>
    </source>
</reference>
<feature type="compositionally biased region" description="Low complexity" evidence="1">
    <location>
        <begin position="169"/>
        <end position="182"/>
    </location>
</feature>
<dbReference type="SUPFAM" id="SSF46785">
    <property type="entry name" value="Winged helix' DNA-binding domain"/>
    <property type="match status" value="1"/>
</dbReference>
<dbReference type="InterPro" id="IPR001387">
    <property type="entry name" value="Cro/C1-type_HTH"/>
</dbReference>
<dbReference type="GO" id="GO:0003677">
    <property type="term" value="F:DNA binding"/>
    <property type="evidence" value="ECO:0007669"/>
    <property type="project" value="InterPro"/>
</dbReference>
<feature type="domain" description="HTH cro/C1-type" evidence="2">
    <location>
        <begin position="14"/>
        <end position="69"/>
    </location>
</feature>
<evidence type="ECO:0000256" key="1">
    <source>
        <dbReference type="SAM" id="MobiDB-lite"/>
    </source>
</evidence>
<dbReference type="InterPro" id="IPR036390">
    <property type="entry name" value="WH_DNA-bd_sf"/>
</dbReference>
<comment type="caution">
    <text evidence="3">The sequence shown here is derived from an EMBL/GenBank/DDBJ whole genome shotgun (WGS) entry which is preliminary data.</text>
</comment>